<evidence type="ECO:0000313" key="3">
    <source>
        <dbReference type="Proteomes" id="UP000479710"/>
    </source>
</evidence>
<feature type="compositionally biased region" description="Basic and acidic residues" evidence="1">
    <location>
        <begin position="68"/>
        <end position="85"/>
    </location>
</feature>
<keyword evidence="3" id="KW-1185">Reference proteome</keyword>
<dbReference type="AlphaFoldDB" id="A0A6G1D6Z5"/>
<gene>
    <name evidence="2" type="ORF">E2562_022960</name>
</gene>
<comment type="caution">
    <text evidence="2">The sequence shown here is derived from an EMBL/GenBank/DDBJ whole genome shotgun (WGS) entry which is preliminary data.</text>
</comment>
<dbReference type="EMBL" id="SPHZ02000007">
    <property type="protein sequence ID" value="KAF0908160.1"/>
    <property type="molecule type" value="Genomic_DNA"/>
</dbReference>
<organism evidence="2 3">
    <name type="scientific">Oryza meyeriana var. granulata</name>
    <dbReference type="NCBI Taxonomy" id="110450"/>
    <lineage>
        <taxon>Eukaryota</taxon>
        <taxon>Viridiplantae</taxon>
        <taxon>Streptophyta</taxon>
        <taxon>Embryophyta</taxon>
        <taxon>Tracheophyta</taxon>
        <taxon>Spermatophyta</taxon>
        <taxon>Magnoliopsida</taxon>
        <taxon>Liliopsida</taxon>
        <taxon>Poales</taxon>
        <taxon>Poaceae</taxon>
        <taxon>BOP clade</taxon>
        <taxon>Oryzoideae</taxon>
        <taxon>Oryzeae</taxon>
        <taxon>Oryzinae</taxon>
        <taxon>Oryza</taxon>
        <taxon>Oryza meyeriana</taxon>
    </lineage>
</organism>
<sequence>MPSPVSRSGMLCPHQCGEGPPYCRQAFADGKHSGNGREWIGGCKLIRRGRSMGSVIGDLVGEDGESAMEEREAHRWPVPHDHVWDGGKCSRGKGSK</sequence>
<evidence type="ECO:0000256" key="1">
    <source>
        <dbReference type="SAM" id="MobiDB-lite"/>
    </source>
</evidence>
<protein>
    <submittedName>
        <fullName evidence="2">Uncharacterized protein</fullName>
    </submittedName>
</protein>
<proteinExistence type="predicted"/>
<reference evidence="2 3" key="1">
    <citation type="submission" date="2019-11" db="EMBL/GenBank/DDBJ databases">
        <title>Whole genome sequence of Oryza granulata.</title>
        <authorList>
            <person name="Li W."/>
        </authorList>
    </citation>
    <scope>NUCLEOTIDE SEQUENCE [LARGE SCALE GENOMIC DNA]</scope>
    <source>
        <strain evidence="3">cv. Menghai</strain>
        <tissue evidence="2">Leaf</tissue>
    </source>
</reference>
<feature type="region of interest" description="Disordered" evidence="1">
    <location>
        <begin position="64"/>
        <end position="96"/>
    </location>
</feature>
<accession>A0A6G1D6Z5</accession>
<evidence type="ECO:0000313" key="2">
    <source>
        <dbReference type="EMBL" id="KAF0908160.1"/>
    </source>
</evidence>
<dbReference type="Proteomes" id="UP000479710">
    <property type="component" value="Unassembled WGS sequence"/>
</dbReference>
<name>A0A6G1D6Z5_9ORYZ</name>